<dbReference type="NCBIfam" id="TIGR01198">
    <property type="entry name" value="pgl"/>
    <property type="match status" value="1"/>
</dbReference>
<dbReference type="InterPro" id="IPR039104">
    <property type="entry name" value="6PGL"/>
</dbReference>
<reference evidence="9 10" key="1">
    <citation type="submission" date="2020-10" db="EMBL/GenBank/DDBJ databases">
        <title>Complete genome sequence of Corynebacterium massiliense DSM 45435, type strain of Corynebacterium massiliense.</title>
        <authorList>
            <person name="Busche T."/>
            <person name="Kalinowski J."/>
            <person name="Ruckert C."/>
        </authorList>
    </citation>
    <scope>NUCLEOTIDE SEQUENCE [LARGE SCALE GENOMIC DNA]</scope>
    <source>
        <strain evidence="9 10">DSM 45435</strain>
    </source>
</reference>
<dbReference type="SUPFAM" id="SSF100950">
    <property type="entry name" value="NagB/RpiA/CoA transferase-like"/>
    <property type="match status" value="1"/>
</dbReference>
<dbReference type="EMBL" id="CP063189">
    <property type="protein sequence ID" value="WCZ32562.1"/>
    <property type="molecule type" value="Genomic_DNA"/>
</dbReference>
<dbReference type="GO" id="GO:0017057">
    <property type="term" value="F:6-phosphogluconolactonase activity"/>
    <property type="evidence" value="ECO:0007669"/>
    <property type="project" value="UniProtKB-EC"/>
</dbReference>
<dbReference type="RefSeq" id="WP_022862034.1">
    <property type="nucleotide sequence ID" value="NZ_ATVG01000001.1"/>
</dbReference>
<dbReference type="Pfam" id="PF01182">
    <property type="entry name" value="Glucosamine_iso"/>
    <property type="match status" value="1"/>
</dbReference>
<comment type="similarity">
    <text evidence="4 7">Belongs to the glucosamine/galactosamine-6-phosphate isomerase family. 6-phosphogluconolactonase subfamily.</text>
</comment>
<dbReference type="InterPro" id="IPR037171">
    <property type="entry name" value="NagB/RpiA_transferase-like"/>
</dbReference>
<protein>
    <recommendedName>
        <fullName evidence="6 7">6-phosphogluconolactonase</fullName>
        <shortName evidence="7">6PGL</shortName>
        <ecNumber evidence="5 7">3.1.1.31</ecNumber>
    </recommendedName>
</protein>
<dbReference type="PANTHER" id="PTHR11054">
    <property type="entry name" value="6-PHOSPHOGLUCONOLACTONASE"/>
    <property type="match status" value="1"/>
</dbReference>
<comment type="catalytic activity">
    <reaction evidence="1 7">
        <text>6-phospho-D-glucono-1,5-lactone + H2O = 6-phospho-D-gluconate + H(+)</text>
        <dbReference type="Rhea" id="RHEA:12556"/>
        <dbReference type="ChEBI" id="CHEBI:15377"/>
        <dbReference type="ChEBI" id="CHEBI:15378"/>
        <dbReference type="ChEBI" id="CHEBI:57955"/>
        <dbReference type="ChEBI" id="CHEBI:58759"/>
        <dbReference type="EC" id="3.1.1.31"/>
    </reaction>
</comment>
<accession>A0ABY7U9U5</accession>
<name>A0ABY7U9U5_9CORY</name>
<dbReference type="CDD" id="cd01400">
    <property type="entry name" value="6PGL"/>
    <property type="match status" value="1"/>
</dbReference>
<sequence length="248" mass="25849">MLRIERVDTKDDLLARAARDVLKLLADIQATHAGVHGDGVPRLVLTGGGAGIGTLGQIRQQVEAATAPAVDWQRVHIFFGDERNLDVADPESNEGQARRALLDAVGVPDDHIHGCAVPTDDVSAAAAEYEKVIAAHAPEGFDLHLLGMGPEGHINSLFPHTAAVAEKERLVIGVTVSPKPPAERVSLTLPAIGRAAQAWHLVTGAEKAEAAQQVVAGASADDWPAAGVPRVTNAVLYVSADAAPQAQS</sequence>
<evidence type="ECO:0000256" key="5">
    <source>
        <dbReference type="ARBA" id="ARBA00013198"/>
    </source>
</evidence>
<evidence type="ECO:0000256" key="4">
    <source>
        <dbReference type="ARBA" id="ARBA00010662"/>
    </source>
</evidence>
<dbReference type="Proteomes" id="UP001220064">
    <property type="component" value="Chromosome"/>
</dbReference>
<comment type="pathway">
    <text evidence="3 7">Carbohydrate degradation; pentose phosphate pathway; D-ribulose 5-phosphate from D-glucose 6-phosphate (oxidative stage): step 2/3.</text>
</comment>
<evidence type="ECO:0000256" key="1">
    <source>
        <dbReference type="ARBA" id="ARBA00000832"/>
    </source>
</evidence>
<dbReference type="Gene3D" id="3.40.50.1360">
    <property type="match status" value="1"/>
</dbReference>
<evidence type="ECO:0000256" key="3">
    <source>
        <dbReference type="ARBA" id="ARBA00004961"/>
    </source>
</evidence>
<evidence type="ECO:0000256" key="6">
    <source>
        <dbReference type="ARBA" id="ARBA00020337"/>
    </source>
</evidence>
<feature type="domain" description="Glucosamine/galactosamine-6-phosphate isomerase" evidence="8">
    <location>
        <begin position="9"/>
        <end position="230"/>
    </location>
</feature>
<dbReference type="InterPro" id="IPR005900">
    <property type="entry name" value="6-phosphogluconolactonase_DevB"/>
</dbReference>
<evidence type="ECO:0000313" key="10">
    <source>
        <dbReference type="Proteomes" id="UP001220064"/>
    </source>
</evidence>
<keyword evidence="10" id="KW-1185">Reference proteome</keyword>
<evidence type="ECO:0000256" key="7">
    <source>
        <dbReference type="RuleBase" id="RU365095"/>
    </source>
</evidence>
<dbReference type="InterPro" id="IPR006148">
    <property type="entry name" value="Glc/Gal-6P_isomerase"/>
</dbReference>
<comment type="function">
    <text evidence="2 7">Hydrolysis of 6-phosphogluconolactone to 6-phosphogluconate.</text>
</comment>
<dbReference type="PANTHER" id="PTHR11054:SF0">
    <property type="entry name" value="6-PHOSPHOGLUCONOLACTONASE"/>
    <property type="match status" value="1"/>
</dbReference>
<evidence type="ECO:0000259" key="8">
    <source>
        <dbReference type="Pfam" id="PF01182"/>
    </source>
</evidence>
<gene>
    <name evidence="7 9" type="primary">pgl</name>
    <name evidence="9" type="ORF">CMASS_05605</name>
</gene>
<evidence type="ECO:0000256" key="2">
    <source>
        <dbReference type="ARBA" id="ARBA00002681"/>
    </source>
</evidence>
<organism evidence="9 10">
    <name type="scientific">Corynebacterium massiliense DSM 45435</name>
    <dbReference type="NCBI Taxonomy" id="1121364"/>
    <lineage>
        <taxon>Bacteria</taxon>
        <taxon>Bacillati</taxon>
        <taxon>Actinomycetota</taxon>
        <taxon>Actinomycetes</taxon>
        <taxon>Mycobacteriales</taxon>
        <taxon>Corynebacteriaceae</taxon>
        <taxon>Corynebacterium</taxon>
    </lineage>
</organism>
<keyword evidence="7 9" id="KW-0378">Hydrolase</keyword>
<evidence type="ECO:0000313" key="9">
    <source>
        <dbReference type="EMBL" id="WCZ32562.1"/>
    </source>
</evidence>
<proteinExistence type="inferred from homology"/>
<dbReference type="EC" id="3.1.1.31" evidence="5 7"/>